<name>A0ABW2KH18_9ACTN</name>
<evidence type="ECO:0000313" key="1">
    <source>
        <dbReference type="EMBL" id="MFC7328536.1"/>
    </source>
</evidence>
<gene>
    <name evidence="1" type="ORF">ACFQRF_12360</name>
</gene>
<protein>
    <submittedName>
        <fullName evidence="1">Uncharacterized protein</fullName>
    </submittedName>
</protein>
<dbReference type="Proteomes" id="UP001596540">
    <property type="component" value="Unassembled WGS sequence"/>
</dbReference>
<comment type="caution">
    <text evidence="1">The sequence shown here is derived from an EMBL/GenBank/DDBJ whole genome shotgun (WGS) entry which is preliminary data.</text>
</comment>
<organism evidence="1 2">
    <name type="scientific">Marinactinospora rubrisoli</name>
    <dbReference type="NCBI Taxonomy" id="2715399"/>
    <lineage>
        <taxon>Bacteria</taxon>
        <taxon>Bacillati</taxon>
        <taxon>Actinomycetota</taxon>
        <taxon>Actinomycetes</taxon>
        <taxon>Streptosporangiales</taxon>
        <taxon>Nocardiopsidaceae</taxon>
        <taxon>Marinactinospora</taxon>
    </lineage>
</organism>
<accession>A0ABW2KH18</accession>
<keyword evidence="2" id="KW-1185">Reference proteome</keyword>
<dbReference type="EMBL" id="JBHTBH010000005">
    <property type="protein sequence ID" value="MFC7328536.1"/>
    <property type="molecule type" value="Genomic_DNA"/>
</dbReference>
<reference evidence="2" key="1">
    <citation type="journal article" date="2019" name="Int. J. Syst. Evol. Microbiol.">
        <title>The Global Catalogue of Microorganisms (GCM) 10K type strain sequencing project: providing services to taxonomists for standard genome sequencing and annotation.</title>
        <authorList>
            <consortium name="The Broad Institute Genomics Platform"/>
            <consortium name="The Broad Institute Genome Sequencing Center for Infectious Disease"/>
            <person name="Wu L."/>
            <person name="Ma J."/>
        </authorList>
    </citation>
    <scope>NUCLEOTIDE SEQUENCE [LARGE SCALE GENOMIC DNA]</scope>
    <source>
        <strain evidence="2">CGMCC 4.7382</strain>
    </source>
</reference>
<proteinExistence type="predicted"/>
<dbReference type="RefSeq" id="WP_379871186.1">
    <property type="nucleotide sequence ID" value="NZ_JBHTBH010000005.1"/>
</dbReference>
<evidence type="ECO:0000313" key="2">
    <source>
        <dbReference type="Proteomes" id="UP001596540"/>
    </source>
</evidence>
<sequence>MKPLITSVPRTADPLDLYVTVVDRLDAPMTVAVPDRLPARPGVILDRPVVLLRRGVTIPPVLRELVLYQHILQPGHILTWCLALGTNPRDFLDGSYPLDTGATRDLVPQGVRLPHGFGIAA</sequence>